<dbReference type="EMBL" id="PGGS01000835">
    <property type="protein sequence ID" value="PNH01632.1"/>
    <property type="molecule type" value="Genomic_DNA"/>
</dbReference>
<evidence type="ECO:0000259" key="2">
    <source>
        <dbReference type="PROSITE" id="PS51126"/>
    </source>
</evidence>
<dbReference type="InterPro" id="IPR052072">
    <property type="entry name" value="Vascular_dev_regulator"/>
</dbReference>
<dbReference type="InterPro" id="IPR002710">
    <property type="entry name" value="Dilute_dom"/>
</dbReference>
<dbReference type="PANTHER" id="PTHR16027">
    <property type="entry name" value="DILUTE DOMAIN-CONTAINING PROTEIN YPR089W"/>
    <property type="match status" value="1"/>
</dbReference>
<evidence type="ECO:0000256" key="1">
    <source>
        <dbReference type="SAM" id="MobiDB-lite"/>
    </source>
</evidence>
<accession>A0A2J7ZMY7</accession>
<feature type="non-terminal residue" evidence="3">
    <location>
        <position position="1"/>
    </location>
</feature>
<evidence type="ECO:0000313" key="3">
    <source>
        <dbReference type="EMBL" id="PNH01632.1"/>
    </source>
</evidence>
<feature type="region of interest" description="Disordered" evidence="1">
    <location>
        <begin position="61"/>
        <end position="85"/>
    </location>
</feature>
<gene>
    <name evidence="3" type="ORF">TSOC_012467</name>
</gene>
<sequence length="428" mass="46495">PDTSLFGASPDTDIEMAIALKKAQDCIGQLMSERSQIDKKFHEMKSDLITRLQNACSQRDEARGRVRELETEMSKTAESLQSKDREVPTAAAAAASAAAAAQAVQNCRWPRRRRRAARTAPGAPGTAATAMQSMLQASAPGGQVERGQEDNSCLAYWLSNTVTLLHMLNKNIKPASGNLNKARVSAVATDEGAATRSGLGAMFGSHSGASPSGLAHDEVSIQRGGMGGFKQVEAKYPAQLFKKQLDAFAQKIFPMIRDNQVGMRDGKIHGVAQRGQAVQPVERGEAAARHPQHLQQPEARAHVAERLQRAAVQVELVQVGQRTAQVGDAAAHGRVDDQLQRDRVLEPLDARKLLEKSLEEITSDLCPVLSIQQLYRISTMYWDDRYNTETDLYSGVPVPEVLQEGEGAASFAFLEKELRFAAPPPAPQ</sequence>
<dbReference type="PROSITE" id="PS51126">
    <property type="entry name" value="DILUTE"/>
    <property type="match status" value="1"/>
</dbReference>
<keyword evidence="4" id="KW-1185">Reference proteome</keyword>
<evidence type="ECO:0000313" key="4">
    <source>
        <dbReference type="Proteomes" id="UP000236333"/>
    </source>
</evidence>
<comment type="caution">
    <text evidence="3">The sequence shown here is derived from an EMBL/GenBank/DDBJ whole genome shotgun (WGS) entry which is preliminary data.</text>
</comment>
<dbReference type="OrthoDB" id="539964at2759"/>
<dbReference type="AlphaFoldDB" id="A0A2J7ZMY7"/>
<dbReference type="PANTHER" id="PTHR16027:SF6">
    <property type="entry name" value="DILUTE DOMAIN-CONTAINING PROTEIN"/>
    <property type="match status" value="1"/>
</dbReference>
<proteinExistence type="predicted"/>
<organism evidence="3 4">
    <name type="scientific">Tetrabaena socialis</name>
    <dbReference type="NCBI Taxonomy" id="47790"/>
    <lineage>
        <taxon>Eukaryota</taxon>
        <taxon>Viridiplantae</taxon>
        <taxon>Chlorophyta</taxon>
        <taxon>core chlorophytes</taxon>
        <taxon>Chlorophyceae</taxon>
        <taxon>CS clade</taxon>
        <taxon>Chlamydomonadales</taxon>
        <taxon>Tetrabaenaceae</taxon>
        <taxon>Tetrabaena</taxon>
    </lineage>
</organism>
<dbReference type="Proteomes" id="UP000236333">
    <property type="component" value="Unassembled WGS sequence"/>
</dbReference>
<protein>
    <recommendedName>
        <fullName evidence="2">Dilute domain-containing protein</fullName>
    </recommendedName>
</protein>
<name>A0A2J7ZMY7_9CHLO</name>
<reference evidence="3 4" key="1">
    <citation type="journal article" date="2017" name="Mol. Biol. Evol.">
        <title>The 4-celled Tetrabaena socialis nuclear genome reveals the essential components for genetic control of cell number at the origin of multicellularity in the volvocine lineage.</title>
        <authorList>
            <person name="Featherston J."/>
            <person name="Arakaki Y."/>
            <person name="Hanschen E.R."/>
            <person name="Ferris P.J."/>
            <person name="Michod R.E."/>
            <person name="Olson B.J.S.C."/>
            <person name="Nozaki H."/>
            <person name="Durand P.M."/>
        </authorList>
    </citation>
    <scope>NUCLEOTIDE SEQUENCE [LARGE SCALE GENOMIC DNA]</scope>
    <source>
        <strain evidence="3 4">NIES-571</strain>
    </source>
</reference>
<feature type="domain" description="Dilute" evidence="2">
    <location>
        <begin position="125"/>
        <end position="404"/>
    </location>
</feature>